<feature type="zinc finger region" description="dksA C4-type" evidence="1">
    <location>
        <begin position="82"/>
        <end position="106"/>
    </location>
</feature>
<dbReference type="Gene3D" id="1.20.120.910">
    <property type="entry name" value="DksA, coiled-coil domain"/>
    <property type="match status" value="1"/>
</dbReference>
<sequence length="108" mass="12229">MNHQQKLDDEITKVQSAIMAMLSESPHSCYQQLKCELLTIGRNDWLDHVAQKLGPEYTPLINRMTQLEAAISQIDIGQYGYCCDCEKEIPATLLEKDPAAQRCDKCAK</sequence>
<dbReference type="EMBL" id="LT965928">
    <property type="protein sequence ID" value="SOU40522.1"/>
    <property type="molecule type" value="Genomic_DNA"/>
</dbReference>
<dbReference type="RefSeq" id="WP_058548853.1">
    <property type="nucleotide sequence ID" value="NZ_AQGW01000020.1"/>
</dbReference>
<dbReference type="Proteomes" id="UP000238288">
    <property type="component" value="Chromosome PCAR9a"/>
</dbReference>
<dbReference type="AlphaFoldDB" id="A0A2K4X876"/>
<organism evidence="2 3">
    <name type="scientific">Pseudoalteromonas carrageenovora IAM 12662</name>
    <dbReference type="NCBI Taxonomy" id="1314868"/>
    <lineage>
        <taxon>Bacteria</taxon>
        <taxon>Pseudomonadati</taxon>
        <taxon>Pseudomonadota</taxon>
        <taxon>Gammaproteobacteria</taxon>
        <taxon>Alteromonadales</taxon>
        <taxon>Pseudoalteromonadaceae</taxon>
        <taxon>Pseudoalteromonas</taxon>
    </lineage>
</organism>
<reference evidence="2 3" key="1">
    <citation type="submission" date="2017-11" db="EMBL/GenBank/DDBJ databases">
        <authorList>
            <person name="Han C.G."/>
        </authorList>
    </citation>
    <scope>NUCLEOTIDE SEQUENCE [LARGE SCALE GENOMIC DNA]</scope>
    <source>
        <strain evidence="3">ATCC 43555</strain>
    </source>
</reference>
<name>A0A2K4X876_PSEVC</name>
<gene>
    <name evidence="2" type="ORF">PCAR9_A20969</name>
</gene>
<dbReference type="PROSITE" id="PS51128">
    <property type="entry name" value="ZF_DKSA_2"/>
    <property type="match status" value="1"/>
</dbReference>
<dbReference type="GeneID" id="93663185"/>
<evidence type="ECO:0000313" key="2">
    <source>
        <dbReference type="EMBL" id="SOU40522.1"/>
    </source>
</evidence>
<evidence type="ECO:0000256" key="1">
    <source>
        <dbReference type="PROSITE-ProRule" id="PRU00510"/>
    </source>
</evidence>
<protein>
    <submittedName>
        <fullName evidence="2">Conjugal transfer protein TraR</fullName>
    </submittedName>
</protein>
<proteinExistence type="predicted"/>
<dbReference type="OrthoDB" id="6064855at2"/>
<accession>A0A2K4X876</accession>
<evidence type="ECO:0000313" key="3">
    <source>
        <dbReference type="Proteomes" id="UP000238288"/>
    </source>
</evidence>